<organism evidence="2 3">
    <name type="scientific">Streptomyces endophytica</name>
    <dbReference type="NCBI Taxonomy" id="2991496"/>
    <lineage>
        <taxon>Bacteria</taxon>
        <taxon>Bacillati</taxon>
        <taxon>Actinomycetota</taxon>
        <taxon>Actinomycetes</taxon>
        <taxon>Kitasatosporales</taxon>
        <taxon>Streptomycetaceae</taxon>
        <taxon>Streptomyces</taxon>
    </lineage>
</organism>
<dbReference type="EMBL" id="CP110636">
    <property type="protein sequence ID" value="UZJ33774.1"/>
    <property type="molecule type" value="Genomic_DNA"/>
</dbReference>
<dbReference type="InterPro" id="IPR050267">
    <property type="entry name" value="Anti-sigma-factor_SerPK"/>
</dbReference>
<feature type="region of interest" description="Disordered" evidence="1">
    <location>
        <begin position="106"/>
        <end position="137"/>
    </location>
</feature>
<dbReference type="SUPFAM" id="SSF55874">
    <property type="entry name" value="ATPase domain of HSP90 chaperone/DNA topoisomerase II/histidine kinase"/>
    <property type="match status" value="1"/>
</dbReference>
<dbReference type="CDD" id="cd16936">
    <property type="entry name" value="HATPase_RsbW-like"/>
    <property type="match status" value="1"/>
</dbReference>
<evidence type="ECO:0000313" key="2">
    <source>
        <dbReference type="EMBL" id="UZJ33774.1"/>
    </source>
</evidence>
<dbReference type="Gene3D" id="3.30.565.10">
    <property type="entry name" value="Histidine kinase-like ATPase, C-terminal domain"/>
    <property type="match status" value="1"/>
</dbReference>
<dbReference type="RefSeq" id="WP_265364934.1">
    <property type="nucleotide sequence ID" value="NZ_CP110636.1"/>
</dbReference>
<proteinExistence type="predicted"/>
<dbReference type="PANTHER" id="PTHR35526:SF3">
    <property type="entry name" value="ANTI-SIGMA-F FACTOR RSBW"/>
    <property type="match status" value="1"/>
</dbReference>
<keyword evidence="2" id="KW-0547">Nucleotide-binding</keyword>
<dbReference type="InterPro" id="IPR036890">
    <property type="entry name" value="HATPase_C_sf"/>
</dbReference>
<reference evidence="2" key="1">
    <citation type="submission" date="2022-11" db="EMBL/GenBank/DDBJ databases">
        <title>Identification and genomic analyses of a novel endophytic actinobacterium Streptomyces endophytica sp. nov. with potential for biocontrol of Yam anthracnose.</title>
        <authorList>
            <person name="Huang X."/>
        </authorList>
    </citation>
    <scope>NUCLEOTIDE SEQUENCE</scope>
    <source>
        <strain evidence="2">HNM0140</strain>
    </source>
</reference>
<protein>
    <submittedName>
        <fullName evidence="2">ATP-binding protein</fullName>
    </submittedName>
</protein>
<keyword evidence="2" id="KW-0067">ATP-binding</keyword>
<sequence>MLETPPSSNWRIALPRGATAVPIARAMVRCALQDLGTTADRTTAQLLTAELVANALKHTGGDHPIELVVERGPDGCQVEVHDGDTVLVEGLGEPAPMAMLMSAAGPGEPLPMTGPRATGPGTTGPGTTEPGTTGPGAPLPAPAAPVAATAPRVPAIRNRGLLLVRSLSSGSGCRRTQDGKAVWFTLPEVHRTRRR</sequence>
<dbReference type="Proteomes" id="UP001164959">
    <property type="component" value="Chromosome"/>
</dbReference>
<evidence type="ECO:0000256" key="1">
    <source>
        <dbReference type="SAM" id="MobiDB-lite"/>
    </source>
</evidence>
<dbReference type="GO" id="GO:0005524">
    <property type="term" value="F:ATP binding"/>
    <property type="evidence" value="ECO:0007669"/>
    <property type="project" value="UniProtKB-KW"/>
</dbReference>
<name>A0ABY6PIQ5_9ACTN</name>
<dbReference type="PANTHER" id="PTHR35526">
    <property type="entry name" value="ANTI-SIGMA-F FACTOR RSBW-RELATED"/>
    <property type="match status" value="1"/>
</dbReference>
<evidence type="ECO:0000313" key="3">
    <source>
        <dbReference type="Proteomes" id="UP001164959"/>
    </source>
</evidence>
<feature type="compositionally biased region" description="Low complexity" evidence="1">
    <location>
        <begin position="113"/>
        <end position="136"/>
    </location>
</feature>
<accession>A0ABY6PIQ5</accession>
<gene>
    <name evidence="2" type="ORF">OJ254_30345</name>
</gene>
<keyword evidence="3" id="KW-1185">Reference proteome</keyword>